<dbReference type="CDD" id="cd01574">
    <property type="entry name" value="PBP1_LacI"/>
    <property type="match status" value="1"/>
</dbReference>
<dbReference type="SMART" id="SM00354">
    <property type="entry name" value="HTH_LACI"/>
    <property type="match status" value="1"/>
</dbReference>
<dbReference type="PROSITE" id="PS50932">
    <property type="entry name" value="HTH_LACI_2"/>
    <property type="match status" value="1"/>
</dbReference>
<dbReference type="CDD" id="cd01392">
    <property type="entry name" value="HTH_LacI"/>
    <property type="match status" value="1"/>
</dbReference>
<dbReference type="SUPFAM" id="SSF47413">
    <property type="entry name" value="lambda repressor-like DNA-binding domains"/>
    <property type="match status" value="1"/>
</dbReference>
<evidence type="ECO:0000256" key="2">
    <source>
        <dbReference type="ARBA" id="ARBA00023125"/>
    </source>
</evidence>
<dbReference type="InterPro" id="IPR010982">
    <property type="entry name" value="Lambda_DNA-bd_dom_sf"/>
</dbReference>
<evidence type="ECO:0000313" key="5">
    <source>
        <dbReference type="EMBL" id="MFC5823985.1"/>
    </source>
</evidence>
<dbReference type="Gene3D" id="1.10.260.40">
    <property type="entry name" value="lambda repressor-like DNA-binding domains"/>
    <property type="match status" value="1"/>
</dbReference>
<keyword evidence="2 5" id="KW-0238">DNA-binding</keyword>
<dbReference type="Proteomes" id="UP001596058">
    <property type="component" value="Unassembled WGS sequence"/>
</dbReference>
<name>A0ABW1CE44_9ACTN</name>
<feature type="domain" description="HTH lacI-type" evidence="4">
    <location>
        <begin position="11"/>
        <end position="65"/>
    </location>
</feature>
<evidence type="ECO:0000259" key="4">
    <source>
        <dbReference type="PROSITE" id="PS50932"/>
    </source>
</evidence>
<dbReference type="EMBL" id="JBHSPA010000011">
    <property type="protein sequence ID" value="MFC5823985.1"/>
    <property type="molecule type" value="Genomic_DNA"/>
</dbReference>
<gene>
    <name evidence="5" type="ORF">ACFPZ3_09000</name>
</gene>
<keyword evidence="3" id="KW-0804">Transcription</keyword>
<organism evidence="5 6">
    <name type="scientific">Nonomuraea insulae</name>
    <dbReference type="NCBI Taxonomy" id="1616787"/>
    <lineage>
        <taxon>Bacteria</taxon>
        <taxon>Bacillati</taxon>
        <taxon>Actinomycetota</taxon>
        <taxon>Actinomycetes</taxon>
        <taxon>Streptosporangiales</taxon>
        <taxon>Streptosporangiaceae</taxon>
        <taxon>Nonomuraea</taxon>
    </lineage>
</organism>
<keyword evidence="6" id="KW-1185">Reference proteome</keyword>
<comment type="caution">
    <text evidence="5">The sequence shown here is derived from an EMBL/GenBank/DDBJ whole genome shotgun (WGS) entry which is preliminary data.</text>
</comment>
<sequence length="341" mass="36183">MARARRKTRPAVIGDVAQLAGVSNQTVSRVLNDHPNVRPDTRERVLEAIRQLNYRPNLMARGLVRQRSHMIGVVSFDTVLFGPASTLLGIGRAARDDGYGVTIVTPESGDRSSIVDAMSTIAGQAVAGVIIVFPSRAASTTALLSMPEGVPAVTVEAADDIVAGVHIDQAAGARMAVEHLLYLGHETVWHVSGPRDRLDAQARIDGWRATLDAAGRAAPPLVVGDWGAESGYQAGLELAERPGVSAVFAANDHMALGLLRAFHERGIRVPEDVSVIGFDDIPEAGYLIPPLTTVRPDHEEVGRRAVASLLALVDGPGTAEREWVIPTLIRRNSTAAPPATG</sequence>
<keyword evidence="1" id="KW-0805">Transcription regulation</keyword>
<dbReference type="Pfam" id="PF13377">
    <property type="entry name" value="Peripla_BP_3"/>
    <property type="match status" value="1"/>
</dbReference>
<dbReference type="RefSeq" id="WP_379513514.1">
    <property type="nucleotide sequence ID" value="NZ_JBHSPA010000011.1"/>
</dbReference>
<dbReference type="PANTHER" id="PTHR30146">
    <property type="entry name" value="LACI-RELATED TRANSCRIPTIONAL REPRESSOR"/>
    <property type="match status" value="1"/>
</dbReference>
<proteinExistence type="predicted"/>
<dbReference type="Pfam" id="PF00356">
    <property type="entry name" value="LacI"/>
    <property type="match status" value="1"/>
</dbReference>
<dbReference type="SUPFAM" id="SSF53822">
    <property type="entry name" value="Periplasmic binding protein-like I"/>
    <property type="match status" value="1"/>
</dbReference>
<reference evidence="6" key="1">
    <citation type="journal article" date="2019" name="Int. J. Syst. Evol. Microbiol.">
        <title>The Global Catalogue of Microorganisms (GCM) 10K type strain sequencing project: providing services to taxonomists for standard genome sequencing and annotation.</title>
        <authorList>
            <consortium name="The Broad Institute Genomics Platform"/>
            <consortium name="The Broad Institute Genome Sequencing Center for Infectious Disease"/>
            <person name="Wu L."/>
            <person name="Ma J."/>
        </authorList>
    </citation>
    <scope>NUCLEOTIDE SEQUENCE [LARGE SCALE GENOMIC DNA]</scope>
    <source>
        <strain evidence="6">CCUG 53903</strain>
    </source>
</reference>
<evidence type="ECO:0000256" key="3">
    <source>
        <dbReference type="ARBA" id="ARBA00023163"/>
    </source>
</evidence>
<protein>
    <submittedName>
        <fullName evidence="5">LacI family DNA-binding transcriptional regulator</fullName>
    </submittedName>
</protein>
<evidence type="ECO:0000256" key="1">
    <source>
        <dbReference type="ARBA" id="ARBA00023015"/>
    </source>
</evidence>
<dbReference type="Gene3D" id="3.40.50.2300">
    <property type="match status" value="2"/>
</dbReference>
<accession>A0ABW1CE44</accession>
<dbReference type="InterPro" id="IPR000843">
    <property type="entry name" value="HTH_LacI"/>
</dbReference>
<dbReference type="PROSITE" id="PS00356">
    <property type="entry name" value="HTH_LACI_1"/>
    <property type="match status" value="1"/>
</dbReference>
<evidence type="ECO:0000313" key="6">
    <source>
        <dbReference type="Proteomes" id="UP001596058"/>
    </source>
</evidence>
<dbReference type="InterPro" id="IPR028082">
    <property type="entry name" value="Peripla_BP_I"/>
</dbReference>
<dbReference type="PANTHER" id="PTHR30146:SF153">
    <property type="entry name" value="LACTOSE OPERON REPRESSOR"/>
    <property type="match status" value="1"/>
</dbReference>
<dbReference type="GO" id="GO:0003677">
    <property type="term" value="F:DNA binding"/>
    <property type="evidence" value="ECO:0007669"/>
    <property type="project" value="UniProtKB-KW"/>
</dbReference>
<dbReference type="InterPro" id="IPR046335">
    <property type="entry name" value="LacI/GalR-like_sensor"/>
</dbReference>